<dbReference type="Proteomes" id="UP000777935">
    <property type="component" value="Unassembled WGS sequence"/>
</dbReference>
<evidence type="ECO:0000313" key="1">
    <source>
        <dbReference type="EMBL" id="NSX54755.1"/>
    </source>
</evidence>
<gene>
    <name evidence="1" type="ORF">HRQ87_08050</name>
</gene>
<comment type="caution">
    <text evidence="1">The sequence shown here is derived from an EMBL/GenBank/DDBJ whole genome shotgun (WGS) entry which is preliminary data.</text>
</comment>
<name>A0ABX2IQW5_9RHOB</name>
<proteinExistence type="predicted"/>
<sequence>MDTENIKRLRNLVELSLSNCSEVHPKIVDFYKTGLLDNQKEYPVFLHSITHFWADADIRKRDQVYEQSLKNEILKQFEDWISRNTK</sequence>
<reference evidence="1 2" key="1">
    <citation type="submission" date="2020-06" db="EMBL/GenBank/DDBJ databases">
        <title>Sulfitobacter algicola sp. nov., isolated from green algae.</title>
        <authorList>
            <person name="Wang C."/>
        </authorList>
    </citation>
    <scope>NUCLEOTIDE SEQUENCE [LARGE SCALE GENOMIC DNA]</scope>
    <source>
        <strain evidence="1 2">1151</strain>
    </source>
</reference>
<protein>
    <submittedName>
        <fullName evidence="1">Uncharacterized protein</fullName>
    </submittedName>
</protein>
<organism evidence="1 2">
    <name type="scientific">Parasulfitobacter algicola</name>
    <dbReference type="NCBI Taxonomy" id="2614809"/>
    <lineage>
        <taxon>Bacteria</taxon>
        <taxon>Pseudomonadati</taxon>
        <taxon>Pseudomonadota</taxon>
        <taxon>Alphaproteobacteria</taxon>
        <taxon>Rhodobacterales</taxon>
        <taxon>Roseobacteraceae</taxon>
        <taxon>Parasulfitobacter</taxon>
    </lineage>
</organism>
<dbReference type="EMBL" id="JABUFE010000003">
    <property type="protein sequence ID" value="NSX54755.1"/>
    <property type="molecule type" value="Genomic_DNA"/>
</dbReference>
<accession>A0ABX2IQW5</accession>
<keyword evidence="2" id="KW-1185">Reference proteome</keyword>
<evidence type="ECO:0000313" key="2">
    <source>
        <dbReference type="Proteomes" id="UP000777935"/>
    </source>
</evidence>
<dbReference type="RefSeq" id="WP_174137072.1">
    <property type="nucleotide sequence ID" value="NZ_JABUFE010000003.1"/>
</dbReference>